<dbReference type="GO" id="GO:0005506">
    <property type="term" value="F:iron ion binding"/>
    <property type="evidence" value="ECO:0007669"/>
    <property type="project" value="InterPro"/>
</dbReference>
<evidence type="ECO:0000256" key="6">
    <source>
        <dbReference type="ARBA" id="ARBA00022723"/>
    </source>
</evidence>
<dbReference type="InterPro" id="IPR036396">
    <property type="entry name" value="Cyt_P450_sf"/>
</dbReference>
<evidence type="ECO:0000256" key="2">
    <source>
        <dbReference type="ARBA" id="ARBA00004174"/>
    </source>
</evidence>
<dbReference type="GO" id="GO:0020037">
    <property type="term" value="F:heme binding"/>
    <property type="evidence" value="ECO:0007669"/>
    <property type="project" value="InterPro"/>
</dbReference>
<keyword evidence="13" id="KW-1133">Transmembrane helix</keyword>
<keyword evidence="8" id="KW-0492">Microsome</keyword>
<dbReference type="GO" id="GO:0005789">
    <property type="term" value="C:endoplasmic reticulum membrane"/>
    <property type="evidence" value="ECO:0007669"/>
    <property type="project" value="UniProtKB-SubCell"/>
</dbReference>
<evidence type="ECO:0000256" key="10">
    <source>
        <dbReference type="ARBA" id="ARBA00023004"/>
    </source>
</evidence>
<dbReference type="EMBL" id="KT071005">
    <property type="protein sequence ID" value="ALX81390.1"/>
    <property type="molecule type" value="mRNA"/>
</dbReference>
<keyword evidence="13" id="KW-0472">Membrane</keyword>
<evidence type="ECO:0000256" key="11">
    <source>
        <dbReference type="ARBA" id="ARBA00023033"/>
    </source>
</evidence>
<dbReference type="Pfam" id="PF00067">
    <property type="entry name" value="p450"/>
    <property type="match status" value="1"/>
</dbReference>
<comment type="similarity">
    <text evidence="4">Belongs to the cytochrome P450 family.</text>
</comment>
<keyword evidence="13" id="KW-0812">Transmembrane</keyword>
<sequence length="509" mass="58324">MVDLNFLIVDWEVQLFVLVVILAHLYIYWKFTSVYKFFENQNIQGPKPKFFFGTWFDSRSKFLGDEDISLTKQYGKIVGTFDGITPNAVITHPDIIKQILSLSADKFQDRRVSTTRNPVLRKSLLSLCGEEEKEIQSFIATHITEEKIQKLLPRIESSASTLTHNLTKKIEENKTINLTDHVEEFIEDVIALSLFGIDLNSDGEFRDEFISNVSQIFNVRNPNSYFALIPFLYPLLQGDSWIIPQKSLKFFTDLIATGIKETPRNSPVTEGKAAHLIDILVEASEEEKKSVKKEKEDENPKLVLTDDVIVSKCLSAILTLVNAARSLILFTVYELAKNQEVQERLSEEIQRNKSDNINCADLKNCRYLDKILNETLRLYPFEFRIEKICKEPITLGPVQLDKGNKVSIPLFSLHRNDEFYPEGEKFDPSRFDTENLEKRNPFTYLPFGQSGLNSCIQLGVLVSKLTVYKLVEKLKFTKSEDGDQKLYRTGITGVPQPENLQVSAELRAK</sequence>
<reference evidence="14" key="1">
    <citation type="submission" date="2015-06" db="EMBL/GenBank/DDBJ databases">
        <title>Sequence analysis and expression characteristics of multiple P450 genes from Liposcelis entomophila (Psocoptera: Liposcelididae).</title>
        <authorList>
            <person name="Li T."/>
        </authorList>
    </citation>
    <scope>NUCLEOTIDE SEQUENCE</scope>
</reference>
<evidence type="ECO:0000256" key="8">
    <source>
        <dbReference type="ARBA" id="ARBA00022848"/>
    </source>
</evidence>
<proteinExistence type="evidence at transcript level"/>
<accession>A0A0U4HLZ5</accession>
<dbReference type="GO" id="GO:0008395">
    <property type="term" value="F:steroid hydroxylase activity"/>
    <property type="evidence" value="ECO:0007669"/>
    <property type="project" value="TreeGrafter"/>
</dbReference>
<dbReference type="InterPro" id="IPR002401">
    <property type="entry name" value="Cyt_P450_E_grp-I"/>
</dbReference>
<evidence type="ECO:0000256" key="1">
    <source>
        <dbReference type="ARBA" id="ARBA00001971"/>
    </source>
</evidence>
<keyword evidence="5 12" id="KW-0349">Heme</keyword>
<keyword evidence="6 12" id="KW-0479">Metal-binding</keyword>
<keyword evidence="10 12" id="KW-0408">Iron</keyword>
<evidence type="ECO:0000256" key="9">
    <source>
        <dbReference type="ARBA" id="ARBA00023002"/>
    </source>
</evidence>
<keyword evidence="7" id="KW-0256">Endoplasmic reticulum</keyword>
<dbReference type="PRINTS" id="PR00463">
    <property type="entry name" value="EP450I"/>
</dbReference>
<evidence type="ECO:0000256" key="7">
    <source>
        <dbReference type="ARBA" id="ARBA00022824"/>
    </source>
</evidence>
<dbReference type="AlphaFoldDB" id="A0A0U4HLZ5"/>
<feature type="binding site" description="axial binding residue" evidence="12">
    <location>
        <position position="455"/>
    </location>
    <ligand>
        <name>heme</name>
        <dbReference type="ChEBI" id="CHEBI:30413"/>
    </ligand>
    <ligandPart>
        <name>Fe</name>
        <dbReference type="ChEBI" id="CHEBI:18248"/>
    </ligandPart>
</feature>
<dbReference type="SUPFAM" id="SSF48264">
    <property type="entry name" value="Cytochrome P450"/>
    <property type="match status" value="1"/>
</dbReference>
<comment type="subcellular location">
    <subcellularLocation>
        <location evidence="3">Endoplasmic reticulum membrane</location>
        <topology evidence="3">Peripheral membrane protein</topology>
    </subcellularLocation>
    <subcellularLocation>
        <location evidence="2">Microsome membrane</location>
        <topology evidence="2">Peripheral membrane protein</topology>
    </subcellularLocation>
</comment>
<dbReference type="PANTHER" id="PTHR24302">
    <property type="entry name" value="CYTOCHROME P450 FAMILY 3"/>
    <property type="match status" value="1"/>
</dbReference>
<gene>
    <name evidence="14" type="primary">CYP358B1</name>
</gene>
<dbReference type="GO" id="GO:0016712">
    <property type="term" value="F:oxidoreductase activity, acting on paired donors, with incorporation or reduction of molecular oxygen, reduced flavin or flavoprotein as one donor, and incorporation of one atom of oxygen"/>
    <property type="evidence" value="ECO:0007669"/>
    <property type="project" value="UniProtKB-EC"/>
</dbReference>
<evidence type="ECO:0000256" key="13">
    <source>
        <dbReference type="SAM" id="Phobius"/>
    </source>
</evidence>
<evidence type="ECO:0000256" key="4">
    <source>
        <dbReference type="ARBA" id="ARBA00010617"/>
    </source>
</evidence>
<dbReference type="PANTHER" id="PTHR24302:SF15">
    <property type="entry name" value="FATTY-ACID PEROXYGENASE"/>
    <property type="match status" value="1"/>
</dbReference>
<evidence type="ECO:0000256" key="12">
    <source>
        <dbReference type="PIRSR" id="PIRSR602401-1"/>
    </source>
</evidence>
<dbReference type="Gene3D" id="1.10.630.10">
    <property type="entry name" value="Cytochrome P450"/>
    <property type="match status" value="1"/>
</dbReference>
<keyword evidence="9 14" id="KW-0560">Oxidoreductase</keyword>
<keyword evidence="11" id="KW-0503">Monooxygenase</keyword>
<name>A0A0U4HLZ5_9NEOP</name>
<dbReference type="InterPro" id="IPR001128">
    <property type="entry name" value="Cyt_P450"/>
</dbReference>
<protein>
    <submittedName>
        <fullName evidence="14">Cytochrome P450</fullName>
        <ecNumber evidence="14">1.14.14.1</ecNumber>
    </submittedName>
</protein>
<dbReference type="InterPro" id="IPR050705">
    <property type="entry name" value="Cytochrome_P450_3A"/>
</dbReference>
<comment type="cofactor">
    <cofactor evidence="1 12">
        <name>heme</name>
        <dbReference type="ChEBI" id="CHEBI:30413"/>
    </cofactor>
</comment>
<evidence type="ECO:0000256" key="5">
    <source>
        <dbReference type="ARBA" id="ARBA00022617"/>
    </source>
</evidence>
<organism evidence="14">
    <name type="scientific">Liposcelis entomophila</name>
    <dbReference type="NCBI Taxonomy" id="550478"/>
    <lineage>
        <taxon>Eukaryota</taxon>
        <taxon>Metazoa</taxon>
        <taxon>Ecdysozoa</taxon>
        <taxon>Arthropoda</taxon>
        <taxon>Hexapoda</taxon>
        <taxon>Insecta</taxon>
        <taxon>Pterygota</taxon>
        <taxon>Neoptera</taxon>
        <taxon>Paraneoptera</taxon>
        <taxon>Psocodea</taxon>
        <taxon>Troctomorpha</taxon>
        <taxon>Liposcelidetae</taxon>
        <taxon>Liposcelididae</taxon>
        <taxon>Liposcelis</taxon>
    </lineage>
</organism>
<evidence type="ECO:0000313" key="14">
    <source>
        <dbReference type="EMBL" id="ALX81390.1"/>
    </source>
</evidence>
<dbReference type="FunFam" id="1.10.630.10:FF:000182">
    <property type="entry name" value="Cytochrome P450 3A4"/>
    <property type="match status" value="1"/>
</dbReference>
<feature type="transmembrane region" description="Helical" evidence="13">
    <location>
        <begin position="6"/>
        <end position="29"/>
    </location>
</feature>
<evidence type="ECO:0000256" key="3">
    <source>
        <dbReference type="ARBA" id="ARBA00004406"/>
    </source>
</evidence>
<dbReference type="EC" id="1.14.14.1" evidence="14"/>